<evidence type="ECO:0000313" key="7">
    <source>
        <dbReference type="EMBL" id="SFU57645.1"/>
    </source>
</evidence>
<comment type="subcellular location">
    <subcellularLocation>
        <location evidence="1">Membrane</location>
        <topology evidence="1">Multi-pass membrane protein</topology>
    </subcellularLocation>
</comment>
<keyword evidence="4 6" id="KW-1133">Transmembrane helix</keyword>
<dbReference type="NCBIfam" id="TIGR03717">
    <property type="entry name" value="R_switched_YjbE"/>
    <property type="match status" value="1"/>
</dbReference>
<accession>A0A1I7HA70</accession>
<proteinExistence type="inferred from homology"/>
<keyword evidence="5 6" id="KW-0472">Membrane</keyword>
<sequence length="241" mass="25785">MMGMADPQFWVAVFQIIAIDIALGADNAVVIALACRNLPENKRNQGVFWGMVGAIGIRVLLVFFALQLLALPYLKIIGAFLLLWISVKLLLPEPATRESGSIVKGGAATLPSVIKTIIVADTVMSLDNVMGIAGAARDSLALVIFGLLFSVPIIVWGSKLVMKWIERFPVIVVVGAGLLGWIAGGLLTTDTISQEWVDTQAAYLHWLAPVSCSLLVIGIGKWLAARIHKSMGVSVDLLGKD</sequence>
<dbReference type="AlphaFoldDB" id="A0A1I7HA70"/>
<feature type="transmembrane region" description="Helical" evidence="6">
    <location>
        <begin position="164"/>
        <end position="183"/>
    </location>
</feature>
<evidence type="ECO:0000256" key="2">
    <source>
        <dbReference type="ARBA" id="ARBA00007511"/>
    </source>
</evidence>
<feature type="transmembrane region" description="Helical" evidence="6">
    <location>
        <begin position="140"/>
        <end position="157"/>
    </location>
</feature>
<dbReference type="Proteomes" id="UP000183926">
    <property type="component" value="Unassembled WGS sequence"/>
</dbReference>
<dbReference type="OrthoDB" id="5295733at2"/>
<dbReference type="InterPro" id="IPR022301">
    <property type="entry name" value="Integral_membrane_YjbE"/>
</dbReference>
<evidence type="ECO:0000256" key="5">
    <source>
        <dbReference type="ARBA" id="ARBA00023136"/>
    </source>
</evidence>
<dbReference type="PANTHER" id="PTHR30238:SF4">
    <property type="entry name" value="SLL1022 PROTEIN"/>
    <property type="match status" value="1"/>
</dbReference>
<evidence type="ECO:0000256" key="1">
    <source>
        <dbReference type="ARBA" id="ARBA00004141"/>
    </source>
</evidence>
<dbReference type="InterPro" id="IPR005496">
    <property type="entry name" value="Integral_membrane_TerC"/>
</dbReference>
<evidence type="ECO:0000256" key="6">
    <source>
        <dbReference type="SAM" id="Phobius"/>
    </source>
</evidence>
<feature type="transmembrane region" description="Helical" evidence="6">
    <location>
        <begin position="72"/>
        <end position="90"/>
    </location>
</feature>
<comment type="similarity">
    <text evidence="2">Belongs to the TerC family.</text>
</comment>
<evidence type="ECO:0000313" key="8">
    <source>
        <dbReference type="Proteomes" id="UP000183926"/>
    </source>
</evidence>
<reference evidence="7 8" key="1">
    <citation type="submission" date="2016-10" db="EMBL/GenBank/DDBJ databases">
        <authorList>
            <person name="de Groot N.N."/>
        </authorList>
    </citation>
    <scope>NUCLEOTIDE SEQUENCE [LARGE SCALE GENOMIC DNA]</scope>
    <source>
        <strain evidence="7 8">Nm24</strain>
    </source>
</reference>
<gene>
    <name evidence="7" type="ORF">SAMN05216339_104186</name>
</gene>
<dbReference type="EMBL" id="FPBL01000004">
    <property type="protein sequence ID" value="SFU57645.1"/>
    <property type="molecule type" value="Genomic_DNA"/>
</dbReference>
<feature type="transmembrane region" description="Helical" evidence="6">
    <location>
        <begin position="47"/>
        <end position="66"/>
    </location>
</feature>
<organism evidence="7 8">
    <name type="scientific">Nitrosomonas eutropha</name>
    <dbReference type="NCBI Taxonomy" id="916"/>
    <lineage>
        <taxon>Bacteria</taxon>
        <taxon>Pseudomonadati</taxon>
        <taxon>Pseudomonadota</taxon>
        <taxon>Betaproteobacteria</taxon>
        <taxon>Nitrosomonadales</taxon>
        <taxon>Nitrosomonadaceae</taxon>
        <taxon>Nitrosomonas</taxon>
    </lineage>
</organism>
<keyword evidence="3 6" id="KW-0812">Transmembrane</keyword>
<feature type="transmembrane region" description="Helical" evidence="6">
    <location>
        <begin position="12"/>
        <end position="35"/>
    </location>
</feature>
<name>A0A1I7HA70_9PROT</name>
<dbReference type="Pfam" id="PF03741">
    <property type="entry name" value="TerC"/>
    <property type="match status" value="1"/>
</dbReference>
<dbReference type="GO" id="GO:0016020">
    <property type="term" value="C:membrane"/>
    <property type="evidence" value="ECO:0007669"/>
    <property type="project" value="UniProtKB-SubCell"/>
</dbReference>
<evidence type="ECO:0000256" key="3">
    <source>
        <dbReference type="ARBA" id="ARBA00022692"/>
    </source>
</evidence>
<evidence type="ECO:0000256" key="4">
    <source>
        <dbReference type="ARBA" id="ARBA00022989"/>
    </source>
</evidence>
<feature type="transmembrane region" description="Helical" evidence="6">
    <location>
        <begin position="203"/>
        <end position="224"/>
    </location>
</feature>
<dbReference type="PANTHER" id="PTHR30238">
    <property type="entry name" value="MEMBRANE BOUND PREDICTED REDOX MODULATOR"/>
    <property type="match status" value="1"/>
</dbReference>
<feature type="transmembrane region" description="Helical" evidence="6">
    <location>
        <begin position="102"/>
        <end position="120"/>
    </location>
</feature>
<protein>
    <submittedName>
        <fullName evidence="7">Integral membrane protein, YjbE family</fullName>
    </submittedName>
</protein>